<evidence type="ECO:0000256" key="2">
    <source>
        <dbReference type="SAM" id="Phobius"/>
    </source>
</evidence>
<feature type="region of interest" description="Disordered" evidence="1">
    <location>
        <begin position="1"/>
        <end position="171"/>
    </location>
</feature>
<feature type="compositionally biased region" description="Polar residues" evidence="1">
    <location>
        <begin position="75"/>
        <end position="91"/>
    </location>
</feature>
<keyword evidence="3" id="KW-1185">Reference proteome</keyword>
<accession>A0A914Y604</accession>
<feature type="compositionally biased region" description="Low complexity" evidence="1">
    <location>
        <begin position="43"/>
        <end position="59"/>
    </location>
</feature>
<feature type="compositionally biased region" description="Basic and acidic residues" evidence="1">
    <location>
        <begin position="1"/>
        <end position="14"/>
    </location>
</feature>
<proteinExistence type="predicted"/>
<organism evidence="3 4">
    <name type="scientific">Panagrolaimus superbus</name>
    <dbReference type="NCBI Taxonomy" id="310955"/>
    <lineage>
        <taxon>Eukaryota</taxon>
        <taxon>Metazoa</taxon>
        <taxon>Ecdysozoa</taxon>
        <taxon>Nematoda</taxon>
        <taxon>Chromadorea</taxon>
        <taxon>Rhabditida</taxon>
        <taxon>Tylenchina</taxon>
        <taxon>Panagrolaimomorpha</taxon>
        <taxon>Panagrolaimoidea</taxon>
        <taxon>Panagrolaimidae</taxon>
        <taxon>Panagrolaimus</taxon>
    </lineage>
</organism>
<protein>
    <submittedName>
        <fullName evidence="4">Uncharacterized protein</fullName>
    </submittedName>
</protein>
<feature type="transmembrane region" description="Helical" evidence="2">
    <location>
        <begin position="253"/>
        <end position="272"/>
    </location>
</feature>
<feature type="compositionally biased region" description="Low complexity" evidence="1">
    <location>
        <begin position="189"/>
        <end position="199"/>
    </location>
</feature>
<reference evidence="4" key="1">
    <citation type="submission" date="2022-11" db="UniProtKB">
        <authorList>
            <consortium name="WormBaseParasite"/>
        </authorList>
    </citation>
    <scope>IDENTIFICATION</scope>
</reference>
<dbReference type="WBParaSite" id="PSU_v2.g14876.t1">
    <property type="protein sequence ID" value="PSU_v2.g14876.t1"/>
    <property type="gene ID" value="PSU_v2.g14876"/>
</dbReference>
<dbReference type="Proteomes" id="UP000887577">
    <property type="component" value="Unplaced"/>
</dbReference>
<name>A0A914Y604_9BILA</name>
<keyword evidence="2" id="KW-0812">Transmembrane</keyword>
<dbReference type="AlphaFoldDB" id="A0A914Y604"/>
<sequence length="317" mass="34538">MMPAKKNAEDKESEPSESESLPSSMPRAEGATLAIPHRYALRTQHQPTHTSTSTITPAADQSSKRSRGRPRRTTDYPTPSTETIYTSASNVSITTNSTAATPSTTSITGPRISPTNPSSSSITDQTTATSTTSTAPTTTPPTSSITVPSLSATTKTTPTQPPSSSTANSDSSKYTALLHTMTDIMYPPNNTESTNTTNTAPEDSPDSPTEEKLSTYCKCLKKYGLRPEYIITDILIDEGAAEVYFLILLLKRLLTWITLILCALTLSLLKIFGEEWKSFVGKCINVNFSGNFRRTTVNHFLQSGRQIEKLKMDVVYF</sequence>
<evidence type="ECO:0000313" key="3">
    <source>
        <dbReference type="Proteomes" id="UP000887577"/>
    </source>
</evidence>
<keyword evidence="2" id="KW-0472">Membrane</keyword>
<feature type="compositionally biased region" description="Low complexity" evidence="1">
    <location>
        <begin position="92"/>
        <end position="171"/>
    </location>
</feature>
<evidence type="ECO:0000256" key="1">
    <source>
        <dbReference type="SAM" id="MobiDB-lite"/>
    </source>
</evidence>
<keyword evidence="2" id="KW-1133">Transmembrane helix</keyword>
<feature type="region of interest" description="Disordered" evidence="1">
    <location>
        <begin position="185"/>
        <end position="211"/>
    </location>
</feature>
<evidence type="ECO:0000313" key="4">
    <source>
        <dbReference type="WBParaSite" id="PSU_v2.g14876.t1"/>
    </source>
</evidence>